<evidence type="ECO:0000313" key="5">
    <source>
        <dbReference type="Proteomes" id="UP000190539"/>
    </source>
</evidence>
<gene>
    <name evidence="4" type="ORF">B1H18_10525</name>
</gene>
<evidence type="ECO:0000256" key="1">
    <source>
        <dbReference type="ARBA" id="ARBA00008520"/>
    </source>
</evidence>
<organism evidence="4 5">
    <name type="scientific">Streptomyces tsukubensis</name>
    <dbReference type="NCBI Taxonomy" id="83656"/>
    <lineage>
        <taxon>Bacteria</taxon>
        <taxon>Bacillati</taxon>
        <taxon>Actinomycetota</taxon>
        <taxon>Actinomycetes</taxon>
        <taxon>Kitasatosporales</taxon>
        <taxon>Streptomycetaceae</taxon>
        <taxon>Streptomyces</taxon>
    </lineage>
</organism>
<evidence type="ECO:0000256" key="3">
    <source>
        <dbReference type="ARBA" id="ARBA00022729"/>
    </source>
</evidence>
<dbReference type="EMBL" id="MVFC01000006">
    <property type="protein sequence ID" value="OON80822.1"/>
    <property type="molecule type" value="Genomic_DNA"/>
</dbReference>
<dbReference type="PANTHER" id="PTHR43649:SF34">
    <property type="entry name" value="ABC TRANSPORTER PERIPLASMIC-BINDING PROTEIN YCJN-RELATED"/>
    <property type="match status" value="1"/>
</dbReference>
<reference evidence="4 5" key="1">
    <citation type="submission" date="2017-02" db="EMBL/GenBank/DDBJ databases">
        <title>Draft Genome Sequence of Streptomyces tsukubaensis F601, a Producer of the immunosuppressant tacrolimus FK506.</title>
        <authorList>
            <person name="Zong G."/>
            <person name="Zhong C."/>
            <person name="Fu J."/>
            <person name="Qin R."/>
            <person name="Cao G."/>
        </authorList>
    </citation>
    <scope>NUCLEOTIDE SEQUENCE [LARGE SCALE GENOMIC DNA]</scope>
    <source>
        <strain evidence="4 5">F601</strain>
    </source>
</reference>
<accession>A0A1V4AAK7</accession>
<evidence type="ECO:0008006" key="6">
    <source>
        <dbReference type="Google" id="ProtNLM"/>
    </source>
</evidence>
<dbReference type="PROSITE" id="PS51257">
    <property type="entry name" value="PROKAR_LIPOPROTEIN"/>
    <property type="match status" value="1"/>
</dbReference>
<dbReference type="InterPro" id="IPR006059">
    <property type="entry name" value="SBP"/>
</dbReference>
<comment type="caution">
    <text evidence="4">The sequence shown here is derived from an EMBL/GenBank/DDBJ whole genome shotgun (WGS) entry which is preliminary data.</text>
</comment>
<dbReference type="Proteomes" id="UP000190539">
    <property type="component" value="Unassembled WGS sequence"/>
</dbReference>
<dbReference type="AlphaFoldDB" id="A0A1V4AAK7"/>
<dbReference type="OrthoDB" id="3495561at2"/>
<dbReference type="SUPFAM" id="SSF53850">
    <property type="entry name" value="Periplasmic binding protein-like II"/>
    <property type="match status" value="1"/>
</dbReference>
<keyword evidence="3" id="KW-0732">Signal</keyword>
<comment type="similarity">
    <text evidence="1">Belongs to the bacterial solute-binding protein 1 family.</text>
</comment>
<dbReference type="Pfam" id="PF01547">
    <property type="entry name" value="SBP_bac_1"/>
    <property type="match status" value="1"/>
</dbReference>
<proteinExistence type="inferred from homology"/>
<name>A0A1V4AAK7_9ACTN</name>
<evidence type="ECO:0000313" key="4">
    <source>
        <dbReference type="EMBL" id="OON80822.1"/>
    </source>
</evidence>
<dbReference type="Gene3D" id="3.40.190.10">
    <property type="entry name" value="Periplasmic binding protein-like II"/>
    <property type="match status" value="2"/>
</dbReference>
<keyword evidence="2" id="KW-0813">Transport</keyword>
<dbReference type="PANTHER" id="PTHR43649">
    <property type="entry name" value="ARABINOSE-BINDING PROTEIN-RELATED"/>
    <property type="match status" value="1"/>
</dbReference>
<dbReference type="InterPro" id="IPR050490">
    <property type="entry name" value="Bact_solute-bd_prot1"/>
</dbReference>
<dbReference type="RefSeq" id="WP_077967001.1">
    <property type="nucleotide sequence ID" value="NZ_CP045178.1"/>
</dbReference>
<protein>
    <recommendedName>
        <fullName evidence="6">ABC transporter substrate-binding protein</fullName>
    </recommendedName>
</protein>
<keyword evidence="5" id="KW-1185">Reference proteome</keyword>
<dbReference type="STRING" id="83656.B1H18_10525"/>
<sequence length="479" mass="50878">MRRAVRGRRQQHGAGARVRWSAAATAGLLVALAGCTSGGGTALPRPASSACARDDGVLRIVTGSDLSGSGIRSKLIDAWAADHRNLKVEVVELPDDADGQRSQLVAALQAGNKDCYDIVNLDVTWTAEFAAQGLIDPLPDSLRGLLDGGHFWSAARGSVHYKGKDWAVPWNTDVGLLYYRADLLGDHPSFKTWHDLTQAVGSFDRTRDKRLRAGLLTQLAPYEGLTVNASEAVWREGGDIAEGDGDDVAVTVEGITSLAGSVRQEEKDTDTLPVIGRTSLTLDETGTVEHFLAGEALTMRNWPFAAARLAEAETKGGRDTGAKGPRPVYAVTRLPRPDDDPGGSAAALGGQNLAMVRDSPNAGAAAELIEHLAGAGAQRCLRDGGFVPALRSGGEGRCDAEKLVSGDPPASARPPKLLGDSYRTALDESLKGARTRPVTPYYAAVTRDIQEWVYGRLTDAAPMSVPDFRDRLRKALSGR</sequence>
<evidence type="ECO:0000256" key="2">
    <source>
        <dbReference type="ARBA" id="ARBA00022448"/>
    </source>
</evidence>